<dbReference type="FunFam" id="3.30.300.30:FF:000008">
    <property type="entry name" value="2,3-dihydroxybenzoate-AMP ligase"/>
    <property type="match status" value="1"/>
</dbReference>
<comment type="catalytic activity">
    <reaction evidence="7">
        <text>a medium-chain fatty acid + ATP + CoA = a medium-chain fatty acyl-CoA + AMP + diphosphate</text>
        <dbReference type="Rhea" id="RHEA:48340"/>
        <dbReference type="ChEBI" id="CHEBI:30616"/>
        <dbReference type="ChEBI" id="CHEBI:33019"/>
        <dbReference type="ChEBI" id="CHEBI:57287"/>
        <dbReference type="ChEBI" id="CHEBI:59558"/>
        <dbReference type="ChEBI" id="CHEBI:90546"/>
        <dbReference type="ChEBI" id="CHEBI:456215"/>
        <dbReference type="EC" id="6.2.1.2"/>
    </reaction>
</comment>
<evidence type="ECO:0000256" key="7">
    <source>
        <dbReference type="ARBA" id="ARBA00048277"/>
    </source>
</evidence>
<dbReference type="FunFam" id="3.40.50.12780:FF:000003">
    <property type="entry name" value="Long-chain-fatty-acid--CoA ligase FadD"/>
    <property type="match status" value="1"/>
</dbReference>
<gene>
    <name evidence="10" type="ORF">Zmor_025319</name>
</gene>
<dbReference type="Proteomes" id="UP001168821">
    <property type="component" value="Unassembled WGS sequence"/>
</dbReference>
<comment type="caution">
    <text evidence="10">The sequence shown here is derived from an EMBL/GenBank/DDBJ whole genome shotgun (WGS) entry which is preliminary data.</text>
</comment>
<dbReference type="GO" id="GO:0006631">
    <property type="term" value="P:fatty acid metabolic process"/>
    <property type="evidence" value="ECO:0007669"/>
    <property type="project" value="TreeGrafter"/>
</dbReference>
<dbReference type="Gene3D" id="3.30.300.30">
    <property type="match status" value="1"/>
</dbReference>
<dbReference type="InterPro" id="IPR045851">
    <property type="entry name" value="AMP-bd_C_sf"/>
</dbReference>
<evidence type="ECO:0000256" key="4">
    <source>
        <dbReference type="ARBA" id="ARBA00039009"/>
    </source>
</evidence>
<evidence type="ECO:0000259" key="9">
    <source>
        <dbReference type="Pfam" id="PF13193"/>
    </source>
</evidence>
<dbReference type="PROSITE" id="PS00455">
    <property type="entry name" value="AMP_BINDING"/>
    <property type="match status" value="1"/>
</dbReference>
<dbReference type="GO" id="GO:0031956">
    <property type="term" value="F:medium-chain fatty acid-CoA ligase activity"/>
    <property type="evidence" value="ECO:0007669"/>
    <property type="project" value="UniProtKB-EC"/>
</dbReference>
<dbReference type="InterPro" id="IPR042099">
    <property type="entry name" value="ANL_N_sf"/>
</dbReference>
<dbReference type="AlphaFoldDB" id="A0AA38HWQ6"/>
<evidence type="ECO:0000259" key="8">
    <source>
        <dbReference type="Pfam" id="PF00501"/>
    </source>
</evidence>
<keyword evidence="2" id="KW-0436">Ligase</keyword>
<evidence type="ECO:0000313" key="11">
    <source>
        <dbReference type="Proteomes" id="UP001168821"/>
    </source>
</evidence>
<protein>
    <recommendedName>
        <fullName evidence="5">Medium-chain acyl-CoA ligase ACSF2, mitochondrial</fullName>
        <ecNumber evidence="4">6.2.1.2</ecNumber>
    </recommendedName>
</protein>
<evidence type="ECO:0000313" key="10">
    <source>
        <dbReference type="EMBL" id="KAJ3642554.1"/>
    </source>
</evidence>
<dbReference type="EC" id="6.2.1.2" evidence="4"/>
<comment type="similarity">
    <text evidence="1">Belongs to the ATP-dependent AMP-binding enzyme family.</text>
</comment>
<dbReference type="InterPro" id="IPR020845">
    <property type="entry name" value="AMP-binding_CS"/>
</dbReference>
<dbReference type="EMBL" id="JALNTZ010000008">
    <property type="protein sequence ID" value="KAJ3642554.1"/>
    <property type="molecule type" value="Genomic_DNA"/>
</dbReference>
<sequence length="582" mass="65052">MLHGISVRNPPSKFFVKKIINFRKCSSFSTKLSYKHHLGEEPLRHITIGTLLEESESKFGDRNAVISRDQKKSLTFSQVLVEADKLAAGLKSLGLEKNDRVGIWAPNLVEWYVTKMACARAGLIMVGLNPAYQPTEMEYCINKVKIKALVCADKFRKQDFYEHLVTLAPELPKTEPGKLRNSRIPSLQTVITTSEDTKKGTYNFNEVQDFGTNDGVANIKKYQSCISPDDPCNLQFTSGTTGKPKAALTSHFMYVNNGYYVGKRNELGRKHHTICVQVPLFHAYGTIITVMAALNHGSTLVLPTAGYNPDKSLDAIKEEKCTIIHGTPTMYVDLVHRQEERKEDISPEIALSGGALCAPHLFKKMLTVLNVKKVKSVYGLTETTAVVFHSLWGESEEKAVSTVGHVGEHLEVKIVDKDNNVVPCGTAGELCVRGYCTMLGYWDDVDKTKEMIGDDMWLKTGDQFILEENGYGRVVGRLKEMIIRGGENIFPKEIEEFLNSHPHVLETQVIGLPHERLGEEVCACIRLKPGTSLTQDDVKDFCRGKLSHFKVPSKIKILEQFPKTTSGKIQKFKLLQTVLDSS</sequence>
<dbReference type="PANTHER" id="PTHR43201:SF5">
    <property type="entry name" value="MEDIUM-CHAIN ACYL-COA LIGASE ACSF2, MITOCHONDRIAL"/>
    <property type="match status" value="1"/>
</dbReference>
<keyword evidence="11" id="KW-1185">Reference proteome</keyword>
<dbReference type="Pfam" id="PF00501">
    <property type="entry name" value="AMP-binding"/>
    <property type="match status" value="1"/>
</dbReference>
<reference evidence="10" key="1">
    <citation type="journal article" date="2023" name="G3 (Bethesda)">
        <title>Whole genome assemblies of Zophobas morio and Tenebrio molitor.</title>
        <authorList>
            <person name="Kaur S."/>
            <person name="Stinson S.A."/>
            <person name="diCenzo G.C."/>
        </authorList>
    </citation>
    <scope>NUCLEOTIDE SEQUENCE</scope>
    <source>
        <strain evidence="10">QUZm001</strain>
    </source>
</reference>
<feature type="domain" description="AMP-binding enzyme C-terminal" evidence="9">
    <location>
        <begin position="493"/>
        <end position="568"/>
    </location>
</feature>
<proteinExistence type="inferred from homology"/>
<dbReference type="Gene3D" id="3.40.50.12780">
    <property type="entry name" value="N-terminal domain of ligase-like"/>
    <property type="match status" value="1"/>
</dbReference>
<dbReference type="SUPFAM" id="SSF56801">
    <property type="entry name" value="Acetyl-CoA synthetase-like"/>
    <property type="match status" value="1"/>
</dbReference>
<dbReference type="PANTHER" id="PTHR43201">
    <property type="entry name" value="ACYL-COA SYNTHETASE"/>
    <property type="match status" value="1"/>
</dbReference>
<dbReference type="Pfam" id="PF13193">
    <property type="entry name" value="AMP-binding_C"/>
    <property type="match status" value="1"/>
</dbReference>
<evidence type="ECO:0000256" key="5">
    <source>
        <dbReference type="ARBA" id="ARBA00039638"/>
    </source>
</evidence>
<evidence type="ECO:0000256" key="2">
    <source>
        <dbReference type="ARBA" id="ARBA00022598"/>
    </source>
</evidence>
<evidence type="ECO:0000256" key="6">
    <source>
        <dbReference type="ARBA" id="ARBA00047319"/>
    </source>
</evidence>
<comment type="catalytic activity">
    <reaction evidence="6">
        <text>octanoate + ATP + CoA = octanoyl-CoA + AMP + diphosphate</text>
        <dbReference type="Rhea" id="RHEA:33631"/>
        <dbReference type="ChEBI" id="CHEBI:25646"/>
        <dbReference type="ChEBI" id="CHEBI:30616"/>
        <dbReference type="ChEBI" id="CHEBI:33019"/>
        <dbReference type="ChEBI" id="CHEBI:57287"/>
        <dbReference type="ChEBI" id="CHEBI:57386"/>
        <dbReference type="ChEBI" id="CHEBI:456215"/>
    </reaction>
</comment>
<feature type="domain" description="AMP-dependent synthetase/ligase" evidence="8">
    <location>
        <begin position="53"/>
        <end position="442"/>
    </location>
</feature>
<organism evidence="10 11">
    <name type="scientific">Zophobas morio</name>
    <dbReference type="NCBI Taxonomy" id="2755281"/>
    <lineage>
        <taxon>Eukaryota</taxon>
        <taxon>Metazoa</taxon>
        <taxon>Ecdysozoa</taxon>
        <taxon>Arthropoda</taxon>
        <taxon>Hexapoda</taxon>
        <taxon>Insecta</taxon>
        <taxon>Pterygota</taxon>
        <taxon>Neoptera</taxon>
        <taxon>Endopterygota</taxon>
        <taxon>Coleoptera</taxon>
        <taxon>Polyphaga</taxon>
        <taxon>Cucujiformia</taxon>
        <taxon>Tenebrionidae</taxon>
        <taxon>Zophobas</taxon>
    </lineage>
</organism>
<comment type="function">
    <text evidence="3">Acyl-CoA synthases catalyze the initial reaction in fatty acid metabolism, by forming a thioester with CoA. Has some preference toward medium-chain substrates. Plays a role in adipocyte differentiation.</text>
</comment>
<accession>A0AA38HWQ6</accession>
<name>A0AA38HWQ6_9CUCU</name>
<evidence type="ECO:0000256" key="1">
    <source>
        <dbReference type="ARBA" id="ARBA00006432"/>
    </source>
</evidence>
<evidence type="ECO:0000256" key="3">
    <source>
        <dbReference type="ARBA" id="ARBA00037247"/>
    </source>
</evidence>
<dbReference type="InterPro" id="IPR025110">
    <property type="entry name" value="AMP-bd_C"/>
</dbReference>
<dbReference type="InterPro" id="IPR000873">
    <property type="entry name" value="AMP-dep_synth/lig_dom"/>
</dbReference>